<dbReference type="EMBL" id="HBUF01186040">
    <property type="protein sequence ID" value="CAG6656762.1"/>
    <property type="molecule type" value="Transcribed_RNA"/>
</dbReference>
<protein>
    <submittedName>
        <fullName evidence="1">Uncharacterized protein</fullName>
    </submittedName>
</protein>
<evidence type="ECO:0000313" key="1">
    <source>
        <dbReference type="EMBL" id="CAG6656762.1"/>
    </source>
</evidence>
<name>A0A8D8WE04_9HEMI</name>
<dbReference type="AlphaFoldDB" id="A0A8D8WE04"/>
<reference evidence="1" key="1">
    <citation type="submission" date="2021-05" db="EMBL/GenBank/DDBJ databases">
        <authorList>
            <person name="Alioto T."/>
            <person name="Alioto T."/>
            <person name="Gomez Garrido J."/>
        </authorList>
    </citation>
    <scope>NUCLEOTIDE SEQUENCE</scope>
</reference>
<proteinExistence type="predicted"/>
<accession>A0A8D8WE04</accession>
<organism evidence="1">
    <name type="scientific">Cacopsylla melanoneura</name>
    <dbReference type="NCBI Taxonomy" id="428564"/>
    <lineage>
        <taxon>Eukaryota</taxon>
        <taxon>Metazoa</taxon>
        <taxon>Ecdysozoa</taxon>
        <taxon>Arthropoda</taxon>
        <taxon>Hexapoda</taxon>
        <taxon>Insecta</taxon>
        <taxon>Pterygota</taxon>
        <taxon>Neoptera</taxon>
        <taxon>Paraneoptera</taxon>
        <taxon>Hemiptera</taxon>
        <taxon>Sternorrhyncha</taxon>
        <taxon>Psylloidea</taxon>
        <taxon>Psyllidae</taxon>
        <taxon>Psyllinae</taxon>
        <taxon>Cacopsylla</taxon>
    </lineage>
</organism>
<sequence>MTKTPCPVAGHLKPMRVPLALRPARLSLRNQPPALTMNALMTLNNLDPHKQREYESATLRVIAVLMCSTLNLSLTQRRKLPLTSTLQIMLSFGSLELVDFLQYLIIIYY</sequence>